<sequence length="948" mass="107326">MVRTIALLLTGLLLTCSSVAQQTSQPVRLNLTWYLDATADMDIAAGELPQATVRHLTTSTFFPLAWQLYQSPDVSTTLCISSETLKALVDYVARLREFIDLNNNTIDADSYLKKYGGETDPWLDILLKPSTALSAKELDMMLNISKKQKHHAFSVSESVLKRFPEYAQLLPSDMQVGQIIGTQNRALYTVRDRIRIKFFYTIAHFDLSLLTTKYVLPLYAANGRLIDPRTGRGQALTLELTDYFTCDNNNTPDNLTDDRYELARPIGEDDCQRLVVETYKMMEMVLFMLRQGTKAPAGITQSKNSKEKQKTYNIDVATTPAFNALLPLLIDFSAAQDALGEAADLPLKLHAQADAKAHVMRAAYRFKSWIGELPKGFVPHALMVSQASLGLYEELGKVWLLCPKEALAKALKKDKSQIQPAEIASPYQAKGSKVWLLFDETDAVESLKSRLQAKNWQEEMRTWFESLSMYAGSQNLLTLCIDLSMLLHHNLQASQFLSTFFNAINVQSKGKKSSIITLRPSALFEAQPKSKQSQIKQLNALPLSANMSLETWIDNKEKQLAWTYLALVRADLEKTNVAPPPTDVECKPLKASKAQAESGCTAEQRAWFELYAAQQAFWFERYGQKVAESNSELEEMDRNFRAHLEQVYEQLARAGIAVERRTLAPIILPQERRPQRMLDANEIQCDGLLTEAEWFESAGVFSPDHAEDLPLEKCYYGITNDAFYFAAVAKSDNLKALLSDTTVRLSLLLAFEENSVLEFPLRPVKQAGSQLKLAISEKALEVIVPYSELRLANRIGFLGAIAGQKRVHDKDAYLGMALSWQKGEKVVRFPKENFRTVQEDIVNTVEVRFELDLSAYPTARRAELEILKPQLSAQKILLRDDGRQGDEKRNDKIWSARLRLRRGELIEYRYWVEQKSEGLERPRVWRVDDGVNTPGRAVVQDTFEKLVR</sequence>
<dbReference type="GO" id="GO:0005975">
    <property type="term" value="P:carbohydrate metabolic process"/>
    <property type="evidence" value="ECO:0007669"/>
    <property type="project" value="InterPro"/>
</dbReference>
<dbReference type="SUPFAM" id="SSF88713">
    <property type="entry name" value="Glycoside hydrolase/deacetylase"/>
    <property type="match status" value="1"/>
</dbReference>
<name>A0A395LXP8_9BACT</name>
<dbReference type="Proteomes" id="UP000266389">
    <property type="component" value="Unassembled WGS sequence"/>
</dbReference>
<dbReference type="EMBL" id="PHFL01000072">
    <property type="protein sequence ID" value="RFM22878.1"/>
    <property type="molecule type" value="Genomic_DNA"/>
</dbReference>
<evidence type="ECO:0000256" key="1">
    <source>
        <dbReference type="ARBA" id="ARBA00006821"/>
    </source>
</evidence>
<dbReference type="InterPro" id="IPR027291">
    <property type="entry name" value="Glyco_hydro_38_N_sf"/>
</dbReference>
<keyword evidence="2 3" id="KW-0119">Carbohydrate metabolism</keyword>
<protein>
    <recommendedName>
        <fullName evidence="6">Glycoside hydrolase family 57 N-terminal domain-containing protein</fullName>
    </recommendedName>
</protein>
<reference evidence="7 8" key="1">
    <citation type="journal article" date="2011" name="ISME J.">
        <title>Community ecology of hot spring cyanobacterial mats: predominant populations and their functional potential.</title>
        <authorList>
            <person name="Klatt C.G."/>
            <person name="Wood J.M."/>
            <person name="Rusch D.B."/>
            <person name="Bateson M.M."/>
            <person name="Hamamura N."/>
            <person name="Heidelberg J.F."/>
            <person name="Grossman A.R."/>
            <person name="Bhaya D."/>
            <person name="Cohan F.M."/>
            <person name="Kuhl M."/>
            <person name="Bryant D.A."/>
            <person name="Ward D.M."/>
        </authorList>
    </citation>
    <scope>NUCLEOTIDE SEQUENCE [LARGE SCALE GENOMIC DNA]</scope>
    <source>
        <strain evidence="7">OS</strain>
    </source>
</reference>
<feature type="coiled-coil region" evidence="4">
    <location>
        <begin position="619"/>
        <end position="646"/>
    </location>
</feature>
<dbReference type="AlphaFoldDB" id="A0A395LXP8"/>
<dbReference type="InterPro" id="IPR052046">
    <property type="entry name" value="GH57_Enzymes"/>
</dbReference>
<comment type="similarity">
    <text evidence="1 3">Belongs to the glycosyl hydrolase 57 family.</text>
</comment>
<gene>
    <name evidence="7" type="ORF">D0433_13740</name>
</gene>
<keyword evidence="4" id="KW-0175">Coiled coil</keyword>
<evidence type="ECO:0000313" key="8">
    <source>
        <dbReference type="Proteomes" id="UP000266389"/>
    </source>
</evidence>
<proteinExistence type="inferred from homology"/>
<feature type="domain" description="Glycoside hydrolase family 57 N-terminal" evidence="6">
    <location>
        <begin position="306"/>
        <end position="505"/>
    </location>
</feature>
<dbReference type="InterPro" id="IPR004300">
    <property type="entry name" value="Glyco_hydro_57_N"/>
</dbReference>
<keyword evidence="5" id="KW-0732">Signal</keyword>
<organism evidence="7 8">
    <name type="scientific">Candidatus Thermochlorobacter aerophilus</name>
    <dbReference type="NCBI Taxonomy" id="1868324"/>
    <lineage>
        <taxon>Bacteria</taxon>
        <taxon>Pseudomonadati</taxon>
        <taxon>Chlorobiota</taxon>
        <taxon>Chlorobiia</taxon>
        <taxon>Chlorobiales</taxon>
        <taxon>Candidatus Thermochlorobacteriaceae</taxon>
        <taxon>Candidatus Thermochlorobacter</taxon>
    </lineage>
</organism>
<comment type="caution">
    <text evidence="7">The sequence shown here is derived from an EMBL/GenBank/DDBJ whole genome shotgun (WGS) entry which is preliminary data.</text>
</comment>
<evidence type="ECO:0000256" key="4">
    <source>
        <dbReference type="SAM" id="Coils"/>
    </source>
</evidence>
<evidence type="ECO:0000259" key="6">
    <source>
        <dbReference type="Pfam" id="PF03065"/>
    </source>
</evidence>
<dbReference type="PANTHER" id="PTHR36306">
    <property type="entry name" value="ALPHA-AMYLASE-RELATED-RELATED"/>
    <property type="match status" value="1"/>
</dbReference>
<dbReference type="Gene3D" id="3.20.110.10">
    <property type="entry name" value="Glycoside hydrolase 38, N terminal domain"/>
    <property type="match status" value="1"/>
</dbReference>
<accession>A0A395LXP8</accession>
<evidence type="ECO:0000256" key="3">
    <source>
        <dbReference type="RuleBase" id="RU361196"/>
    </source>
</evidence>
<evidence type="ECO:0000256" key="5">
    <source>
        <dbReference type="SAM" id="SignalP"/>
    </source>
</evidence>
<dbReference type="InterPro" id="IPR011330">
    <property type="entry name" value="Glyco_hydro/deAcase_b/a-brl"/>
</dbReference>
<dbReference type="GO" id="GO:0003824">
    <property type="term" value="F:catalytic activity"/>
    <property type="evidence" value="ECO:0007669"/>
    <property type="project" value="InterPro"/>
</dbReference>
<evidence type="ECO:0000256" key="2">
    <source>
        <dbReference type="ARBA" id="ARBA00023277"/>
    </source>
</evidence>
<evidence type="ECO:0000313" key="7">
    <source>
        <dbReference type="EMBL" id="RFM22878.1"/>
    </source>
</evidence>
<dbReference type="PANTHER" id="PTHR36306:SF1">
    <property type="entry name" value="ALPHA-AMYLASE-RELATED"/>
    <property type="match status" value="1"/>
</dbReference>
<feature type="signal peptide" evidence="5">
    <location>
        <begin position="1"/>
        <end position="20"/>
    </location>
</feature>
<dbReference type="Pfam" id="PF03065">
    <property type="entry name" value="Glyco_hydro_57"/>
    <property type="match status" value="1"/>
</dbReference>
<feature type="chain" id="PRO_5017420531" description="Glycoside hydrolase family 57 N-terminal domain-containing protein" evidence="5">
    <location>
        <begin position="21"/>
        <end position="948"/>
    </location>
</feature>